<gene>
    <name evidence="1" type="ORF">FB473_000889</name>
</gene>
<dbReference type="Proteomes" id="UP000749311">
    <property type="component" value="Unassembled WGS sequence"/>
</dbReference>
<name>A0ABX0SD25_9ACTN</name>
<protein>
    <submittedName>
        <fullName evidence="1">Uncharacterized protein</fullName>
    </submittedName>
</protein>
<sequence length="88" mass="10419">MWRDAPERPRFDPFDHWSLLAADLHELFGIDTGDPVVWERSWPWLRSRVDAVMSTPPNRILVPTEGGYEIRLVWRTRTQHACYEGVTR</sequence>
<comment type="caution">
    <text evidence="1">The sequence shown here is derived from an EMBL/GenBank/DDBJ whole genome shotgun (WGS) entry which is preliminary data.</text>
</comment>
<proteinExistence type="predicted"/>
<accession>A0ABX0SD25</accession>
<reference evidence="1 2" key="1">
    <citation type="submission" date="2020-02" db="EMBL/GenBank/DDBJ databases">
        <title>Sequencing the genomes of 1000 actinobacteria strains.</title>
        <authorList>
            <person name="Klenk H.-P."/>
        </authorList>
    </citation>
    <scope>NUCLEOTIDE SEQUENCE [LARGE SCALE GENOMIC DNA]</scope>
    <source>
        <strain evidence="1 2">DSM 19609</strain>
    </source>
</reference>
<dbReference type="RefSeq" id="WP_167163658.1">
    <property type="nucleotide sequence ID" value="NZ_BAAAOO010000002.1"/>
</dbReference>
<organism evidence="1 2">
    <name type="scientific">Brooklawnia cerclae</name>
    <dbReference type="NCBI Taxonomy" id="349934"/>
    <lineage>
        <taxon>Bacteria</taxon>
        <taxon>Bacillati</taxon>
        <taxon>Actinomycetota</taxon>
        <taxon>Actinomycetes</taxon>
        <taxon>Propionibacteriales</taxon>
        <taxon>Propionibacteriaceae</taxon>
        <taxon>Brooklawnia</taxon>
    </lineage>
</organism>
<keyword evidence="2" id="KW-1185">Reference proteome</keyword>
<evidence type="ECO:0000313" key="2">
    <source>
        <dbReference type="Proteomes" id="UP000749311"/>
    </source>
</evidence>
<dbReference type="EMBL" id="JAAMOZ010000001">
    <property type="protein sequence ID" value="NIH56244.1"/>
    <property type="molecule type" value="Genomic_DNA"/>
</dbReference>
<evidence type="ECO:0000313" key="1">
    <source>
        <dbReference type="EMBL" id="NIH56244.1"/>
    </source>
</evidence>